<dbReference type="Proteomes" id="UP000002035">
    <property type="component" value="Unassembled WGS sequence"/>
</dbReference>
<evidence type="ECO:0000313" key="2">
    <source>
        <dbReference type="EMBL" id="EEQ34971.1"/>
    </source>
</evidence>
<dbReference type="EMBL" id="DS995707">
    <property type="protein sequence ID" value="EEQ34971.1"/>
    <property type="molecule type" value="Genomic_DNA"/>
</dbReference>
<evidence type="ECO:0000256" key="1">
    <source>
        <dbReference type="SAM" id="MobiDB-lite"/>
    </source>
</evidence>
<dbReference type="AlphaFoldDB" id="C5FXD1"/>
<dbReference type="VEuPathDB" id="FungiDB:MCYG_07790"/>
<accession>C5FXD1</accession>
<reference evidence="3" key="1">
    <citation type="journal article" date="2012" name="MBio">
        <title>Comparative genome analysis of Trichophyton rubrum and related dermatophytes reveals candidate genes involved in infection.</title>
        <authorList>
            <person name="Martinez D.A."/>
            <person name="Oliver B.G."/>
            <person name="Graeser Y."/>
            <person name="Goldberg J.M."/>
            <person name="Li W."/>
            <person name="Martinez-Rossi N.M."/>
            <person name="Monod M."/>
            <person name="Shelest E."/>
            <person name="Barton R.C."/>
            <person name="Birch E."/>
            <person name="Brakhage A.A."/>
            <person name="Chen Z."/>
            <person name="Gurr S.J."/>
            <person name="Heiman D."/>
            <person name="Heitman J."/>
            <person name="Kosti I."/>
            <person name="Rossi A."/>
            <person name="Saif S."/>
            <person name="Samalova M."/>
            <person name="Saunders C.W."/>
            <person name="Shea T."/>
            <person name="Summerbell R.C."/>
            <person name="Xu J."/>
            <person name="Young S."/>
            <person name="Zeng Q."/>
            <person name="Birren B.W."/>
            <person name="Cuomo C.A."/>
            <person name="White T.C."/>
        </authorList>
    </citation>
    <scope>NUCLEOTIDE SEQUENCE [LARGE SCALE GENOMIC DNA]</scope>
    <source>
        <strain evidence="3">ATCC MYA-4605 / CBS 113480</strain>
    </source>
</reference>
<dbReference type="GeneID" id="9226389"/>
<gene>
    <name evidence="2" type="ORF">MCYG_07790</name>
</gene>
<keyword evidence="3" id="KW-1185">Reference proteome</keyword>
<feature type="compositionally biased region" description="Polar residues" evidence="1">
    <location>
        <begin position="9"/>
        <end position="35"/>
    </location>
</feature>
<sequence length="141" mass="15172">MLVNGLPDVNSQASLRAIPSSQPLVSPTTIRSSQPRHPPSEGDKPGPPSLSCPLGEKEKKSNREKKQRREQQAVFPRFQLASPFPASPWDKEAVGTAALISLITGTHRDTNHAAATQVFVLGQSRADMAYCVPLAESGAYI</sequence>
<name>C5FXD1_ARTOC</name>
<dbReference type="RefSeq" id="XP_002844007.1">
    <property type="nucleotide sequence ID" value="XM_002843961.1"/>
</dbReference>
<feature type="region of interest" description="Disordered" evidence="1">
    <location>
        <begin position="1"/>
        <end position="77"/>
    </location>
</feature>
<dbReference type="HOGENOM" id="CLU_1824856_0_0_1"/>
<evidence type="ECO:0000313" key="3">
    <source>
        <dbReference type="Proteomes" id="UP000002035"/>
    </source>
</evidence>
<proteinExistence type="predicted"/>
<organism evidence="2 3">
    <name type="scientific">Arthroderma otae (strain ATCC MYA-4605 / CBS 113480)</name>
    <name type="common">Microsporum canis</name>
    <dbReference type="NCBI Taxonomy" id="554155"/>
    <lineage>
        <taxon>Eukaryota</taxon>
        <taxon>Fungi</taxon>
        <taxon>Dikarya</taxon>
        <taxon>Ascomycota</taxon>
        <taxon>Pezizomycotina</taxon>
        <taxon>Eurotiomycetes</taxon>
        <taxon>Eurotiomycetidae</taxon>
        <taxon>Onygenales</taxon>
        <taxon>Arthrodermataceae</taxon>
        <taxon>Microsporum</taxon>
    </lineage>
</organism>
<protein>
    <submittedName>
        <fullName evidence="2">Uncharacterized protein</fullName>
    </submittedName>
</protein>